<protein>
    <recommendedName>
        <fullName evidence="3">Bax inhibitor-1/YccA family protein</fullName>
    </recommendedName>
</protein>
<comment type="caution">
    <text evidence="2">The sequence shown here is derived from an EMBL/GenBank/DDBJ whole genome shotgun (WGS) entry which is preliminary data.</text>
</comment>
<dbReference type="AlphaFoldDB" id="A0A094SRJ9"/>
<name>A0A094SRJ9_9ZZZZ</name>
<evidence type="ECO:0000256" key="1">
    <source>
        <dbReference type="SAM" id="Phobius"/>
    </source>
</evidence>
<feature type="transmembrane region" description="Helical" evidence="1">
    <location>
        <begin position="84"/>
        <end position="104"/>
    </location>
</feature>
<feature type="transmembrane region" description="Helical" evidence="1">
    <location>
        <begin position="53"/>
        <end position="72"/>
    </location>
</feature>
<feature type="transmembrane region" description="Helical" evidence="1">
    <location>
        <begin position="178"/>
        <end position="199"/>
    </location>
</feature>
<evidence type="ECO:0008006" key="3">
    <source>
        <dbReference type="Google" id="ProtNLM"/>
    </source>
</evidence>
<dbReference type="Pfam" id="PF12811">
    <property type="entry name" value="BaxI_1"/>
    <property type="match status" value="1"/>
</dbReference>
<dbReference type="PANTHER" id="PTHR41282">
    <property type="entry name" value="CONSERVED TRANSMEMBRANE PROTEIN-RELATED"/>
    <property type="match status" value="1"/>
</dbReference>
<organism evidence="2">
    <name type="scientific">freshwater metagenome</name>
    <dbReference type="NCBI Taxonomy" id="449393"/>
    <lineage>
        <taxon>unclassified sequences</taxon>
        <taxon>metagenomes</taxon>
        <taxon>ecological metagenomes</taxon>
    </lineage>
</organism>
<evidence type="ECO:0000313" key="2">
    <source>
        <dbReference type="EMBL" id="KGA21378.1"/>
    </source>
</evidence>
<gene>
    <name evidence="2" type="ORF">GM51_2125</name>
</gene>
<keyword evidence="1" id="KW-0812">Transmembrane</keyword>
<dbReference type="InterPro" id="IPR010539">
    <property type="entry name" value="BaxI_1-like"/>
</dbReference>
<feature type="transmembrane region" description="Helical" evidence="1">
    <location>
        <begin position="138"/>
        <end position="157"/>
    </location>
</feature>
<accession>A0A094SRJ9</accession>
<keyword evidence="1" id="KW-1133">Transmembrane helix</keyword>
<feature type="transmembrane region" description="Helical" evidence="1">
    <location>
        <begin position="205"/>
        <end position="223"/>
    </location>
</feature>
<keyword evidence="1" id="KW-0472">Membrane</keyword>
<proteinExistence type="predicted"/>
<dbReference type="EMBL" id="JNSL01000007">
    <property type="protein sequence ID" value="KGA21378.1"/>
    <property type="molecule type" value="Genomic_DNA"/>
</dbReference>
<feature type="transmembrane region" description="Helical" evidence="1">
    <location>
        <begin position="243"/>
        <end position="263"/>
    </location>
</feature>
<sequence>MSNPLLTDKAMGLGNLNKPADQWAPPTGQAPMTDGPVSRWDGGIMTVSGTASATMVLLVLLLASATATWLSIDAPLPGDVVQLPMGWVIGGFIVGIIAVLVGSFKPHLARIAAPIYALAEGVVLGAISRAYSEAYDGIVLQAVGATLGVFVVMLYLYRSKVIKVNDRFRRNIMGAMMGLMAFYLVSFVLGMFGSMPSFISNASPMGILFSVFVAGLAAMNLALDFDMIEKGVANKLPAHMEWFCALGLTVTLVWLYLEILRLLSKLRER</sequence>
<dbReference type="PIRSF" id="PIRSF009160">
    <property type="entry name" value="UCP009160"/>
    <property type="match status" value="1"/>
</dbReference>
<dbReference type="PANTHER" id="PTHR41282:SF1">
    <property type="entry name" value="CONSERVED TRANSMEMBRANE PROTEIN-RELATED"/>
    <property type="match status" value="1"/>
</dbReference>
<reference evidence="2" key="1">
    <citation type="submission" date="2014-06" db="EMBL/GenBank/DDBJ databases">
        <title>Key roles for freshwater Actinobacteria revealed by deep metagenomic sequencing.</title>
        <authorList>
            <person name="Ghai R."/>
            <person name="Mizuno C.M."/>
            <person name="Picazo A."/>
            <person name="Camacho A."/>
            <person name="Rodriguez-Valera F."/>
        </authorList>
    </citation>
    <scope>NUCLEOTIDE SEQUENCE</scope>
</reference>